<evidence type="ECO:0000313" key="7">
    <source>
        <dbReference type="Proteomes" id="UP000320475"/>
    </source>
</evidence>
<evidence type="ECO:0000313" key="6">
    <source>
        <dbReference type="Proteomes" id="UP000317494"/>
    </source>
</evidence>
<comment type="subcellular location">
    <subcellularLocation>
        <location evidence="1">Mitochondrion</location>
    </subcellularLocation>
</comment>
<dbReference type="Pfam" id="PF05347">
    <property type="entry name" value="Complex1_LYR"/>
    <property type="match status" value="1"/>
</dbReference>
<name>A0A507DDN6_9FUNG</name>
<protein>
    <recommendedName>
        <fullName evidence="3">Complex 1 LYR protein domain-containing protein</fullName>
    </recommendedName>
</protein>
<dbReference type="GO" id="GO:0005739">
    <property type="term" value="C:mitochondrion"/>
    <property type="evidence" value="ECO:0007669"/>
    <property type="project" value="UniProtKB-SubCell"/>
</dbReference>
<dbReference type="EMBL" id="QEAN01000021">
    <property type="protein sequence ID" value="TPX53173.1"/>
    <property type="molecule type" value="Genomic_DNA"/>
</dbReference>
<evidence type="ECO:0000313" key="4">
    <source>
        <dbReference type="EMBL" id="TPX48978.1"/>
    </source>
</evidence>
<keyword evidence="6" id="KW-1185">Reference proteome</keyword>
<dbReference type="EMBL" id="QEAM01000042">
    <property type="protein sequence ID" value="TPX48978.1"/>
    <property type="molecule type" value="Genomic_DNA"/>
</dbReference>
<dbReference type="InterPro" id="IPR008011">
    <property type="entry name" value="Complex1_LYR_dom"/>
</dbReference>
<dbReference type="Proteomes" id="UP000320475">
    <property type="component" value="Unassembled WGS sequence"/>
</dbReference>
<dbReference type="VEuPathDB" id="FungiDB:SeMB42_g00956"/>
<comment type="caution">
    <text evidence="4">The sequence shown here is derived from an EMBL/GenBank/DDBJ whole genome shotgun (WGS) entry which is preliminary data.</text>
</comment>
<dbReference type="PANTHER" id="PTHR13675">
    <property type="entry name" value="LYR MOTIF-CONTAINING PROTEIN 2"/>
    <property type="match status" value="1"/>
</dbReference>
<evidence type="ECO:0000256" key="2">
    <source>
        <dbReference type="ARBA" id="ARBA00023128"/>
    </source>
</evidence>
<evidence type="ECO:0000259" key="3">
    <source>
        <dbReference type="Pfam" id="PF05347"/>
    </source>
</evidence>
<dbReference type="OrthoDB" id="74240at2759"/>
<feature type="domain" description="Complex 1 LYR protein" evidence="3">
    <location>
        <begin position="19"/>
        <end position="75"/>
    </location>
</feature>
<dbReference type="AlphaFoldDB" id="A0A507DDN6"/>
<gene>
    <name evidence="4" type="ORF">SeLEV6574_g01747</name>
    <name evidence="5" type="ORF">SeMB42_g00956</name>
</gene>
<accession>A0A507DDN6</accession>
<dbReference type="Proteomes" id="UP000317494">
    <property type="component" value="Unassembled WGS sequence"/>
</dbReference>
<evidence type="ECO:0000313" key="5">
    <source>
        <dbReference type="EMBL" id="TPX53173.1"/>
    </source>
</evidence>
<evidence type="ECO:0000256" key="1">
    <source>
        <dbReference type="ARBA" id="ARBA00004173"/>
    </source>
</evidence>
<sequence>MTRLAGKTILDLKKFMLRKEALYLFKRLVRATKAIEPTDRDYAMEWIRHDFRRHKHEHDETKIRMLLAQGRAELRKLETALMLTARK</sequence>
<reference evidence="6 7" key="1">
    <citation type="journal article" date="2019" name="Sci. Rep.">
        <title>Comparative genomics of chytrid fungi reveal insights into the obligate biotrophic and pathogenic lifestyle of Synchytrium endobioticum.</title>
        <authorList>
            <person name="van de Vossenberg B.T.L.H."/>
            <person name="Warris S."/>
            <person name="Nguyen H.D.T."/>
            <person name="van Gent-Pelzer M.P.E."/>
            <person name="Joly D.L."/>
            <person name="van de Geest H.C."/>
            <person name="Bonants P.J.M."/>
            <person name="Smith D.S."/>
            <person name="Levesque C.A."/>
            <person name="van der Lee T.A.J."/>
        </authorList>
    </citation>
    <scope>NUCLEOTIDE SEQUENCE [LARGE SCALE GENOMIC DNA]</scope>
    <source>
        <strain evidence="4 7">LEV6574</strain>
        <strain evidence="5 6">MB42</strain>
    </source>
</reference>
<keyword evidence="2" id="KW-0496">Mitochondrion</keyword>
<proteinExistence type="predicted"/>
<dbReference type="PANTHER" id="PTHR13675:SF0">
    <property type="entry name" value="LYR MOTIF-CONTAINING PROTEIN 2"/>
    <property type="match status" value="1"/>
</dbReference>
<organism evidence="4 7">
    <name type="scientific">Synchytrium endobioticum</name>
    <dbReference type="NCBI Taxonomy" id="286115"/>
    <lineage>
        <taxon>Eukaryota</taxon>
        <taxon>Fungi</taxon>
        <taxon>Fungi incertae sedis</taxon>
        <taxon>Chytridiomycota</taxon>
        <taxon>Chytridiomycota incertae sedis</taxon>
        <taxon>Chytridiomycetes</taxon>
        <taxon>Synchytriales</taxon>
        <taxon>Synchytriaceae</taxon>
        <taxon>Synchytrium</taxon>
    </lineage>
</organism>